<protein>
    <recommendedName>
        <fullName evidence="3">YbhB/YbcL family Raf kinase inhibitor-like protein</fullName>
    </recommendedName>
</protein>
<dbReference type="InterPro" id="IPR008914">
    <property type="entry name" value="PEBP"/>
</dbReference>
<dbReference type="AlphaFoldDB" id="A0A430ALT9"/>
<dbReference type="PANTHER" id="PTHR30289:SF1">
    <property type="entry name" value="PEBP (PHOSPHATIDYLETHANOLAMINE-BINDING PROTEIN) FAMILY PROTEIN"/>
    <property type="match status" value="1"/>
</dbReference>
<evidence type="ECO:0000313" key="2">
    <source>
        <dbReference type="Proteomes" id="UP000286773"/>
    </source>
</evidence>
<dbReference type="PANTHER" id="PTHR30289">
    <property type="entry name" value="UNCHARACTERIZED PROTEIN YBCL-RELATED"/>
    <property type="match status" value="1"/>
</dbReference>
<dbReference type="CDD" id="cd00865">
    <property type="entry name" value="PEBP_bact_arch"/>
    <property type="match status" value="1"/>
</dbReference>
<evidence type="ECO:0000313" key="1">
    <source>
        <dbReference type="EMBL" id="RSU09036.1"/>
    </source>
</evidence>
<reference evidence="1 2" key="1">
    <citation type="submission" date="2017-05" db="EMBL/GenBank/DDBJ databases">
        <title>Vagococcus spp. assemblies.</title>
        <authorList>
            <person name="Gulvik C.A."/>
        </authorList>
    </citation>
    <scope>NUCLEOTIDE SEQUENCE [LARGE SCALE GENOMIC DNA]</scope>
    <source>
        <strain evidence="1 2">LMG 24798</strain>
    </source>
</reference>
<dbReference type="Gene3D" id="3.90.280.10">
    <property type="entry name" value="PEBP-like"/>
    <property type="match status" value="1"/>
</dbReference>
<dbReference type="OrthoDB" id="9797506at2"/>
<name>A0A430ALT9_9ENTE</name>
<evidence type="ECO:0008006" key="3">
    <source>
        <dbReference type="Google" id="ProtNLM"/>
    </source>
</evidence>
<dbReference type="NCBIfam" id="TIGR00481">
    <property type="entry name" value="YbhB/YbcL family Raf kinase inhibitor-like protein"/>
    <property type="match status" value="1"/>
</dbReference>
<dbReference type="InterPro" id="IPR005247">
    <property type="entry name" value="YbhB_YbcL/LppC-like"/>
</dbReference>
<dbReference type="SUPFAM" id="SSF49777">
    <property type="entry name" value="PEBP-like"/>
    <property type="match status" value="1"/>
</dbReference>
<dbReference type="InterPro" id="IPR036610">
    <property type="entry name" value="PEBP-like_sf"/>
</dbReference>
<dbReference type="Pfam" id="PF01161">
    <property type="entry name" value="PBP"/>
    <property type="match status" value="1"/>
</dbReference>
<organism evidence="1 2">
    <name type="scientific">Vagococcus acidifermentans</name>
    <dbReference type="NCBI Taxonomy" id="564710"/>
    <lineage>
        <taxon>Bacteria</taxon>
        <taxon>Bacillati</taxon>
        <taxon>Bacillota</taxon>
        <taxon>Bacilli</taxon>
        <taxon>Lactobacillales</taxon>
        <taxon>Enterococcaceae</taxon>
        <taxon>Vagococcus</taxon>
    </lineage>
</organism>
<accession>A0A430ALT9</accession>
<dbReference type="Proteomes" id="UP000286773">
    <property type="component" value="Unassembled WGS sequence"/>
</dbReference>
<keyword evidence="2" id="KW-1185">Reference proteome</keyword>
<gene>
    <name evidence="1" type="ORF">CBF27_13555</name>
</gene>
<comment type="caution">
    <text evidence="1">The sequence shown here is derived from an EMBL/GenBank/DDBJ whole genome shotgun (WGS) entry which is preliminary data.</text>
</comment>
<dbReference type="EMBL" id="NGKC01000024">
    <property type="protein sequence ID" value="RSU09036.1"/>
    <property type="molecule type" value="Genomic_DNA"/>
</dbReference>
<sequence>MKLFVPTTDGYLADKYAKFSPEDYRKEDTPIRSFPITIEGLPEETKALALDFIDYDSIPVCGFAWIHWVMANIPAEMTEIPENFSQTAETGVQGMSSSGSKFVGKTSPDVIYRYNGPQPPDQDHDYTLTVYALSDTLPLANGFYLNEMYKAMDGKVLAKASIVLKGRS</sequence>
<proteinExistence type="predicted"/>
<dbReference type="RefSeq" id="WP_126815219.1">
    <property type="nucleotide sequence ID" value="NZ_NGKC01000024.1"/>
</dbReference>